<name>A0ABY5ZDA6_9ACTN</name>
<keyword evidence="1" id="KW-0805">Transcription regulation</keyword>
<dbReference type="PROSITE" id="PS00041">
    <property type="entry name" value="HTH_ARAC_FAMILY_1"/>
    <property type="match status" value="1"/>
</dbReference>
<reference evidence="5" key="1">
    <citation type="submission" date="2021-04" db="EMBL/GenBank/DDBJ databases">
        <title>Biosynthetic gene clusters of Dactylosporangioum roseum.</title>
        <authorList>
            <person name="Hartkoorn R.C."/>
            <person name="Beaudoing E."/>
            <person name="Hot D."/>
            <person name="Moureu S."/>
        </authorList>
    </citation>
    <scope>NUCLEOTIDE SEQUENCE</scope>
    <source>
        <strain evidence="5">NRRL B-16295</strain>
    </source>
</reference>
<dbReference type="InterPro" id="IPR018060">
    <property type="entry name" value="HTH_AraC"/>
</dbReference>
<dbReference type="Proteomes" id="UP001058271">
    <property type="component" value="Chromosome"/>
</dbReference>
<keyword evidence="2" id="KW-0238">DNA-binding</keyword>
<dbReference type="EMBL" id="CP073721">
    <property type="protein sequence ID" value="UWZ40016.1"/>
    <property type="molecule type" value="Genomic_DNA"/>
</dbReference>
<organism evidence="5 6">
    <name type="scientific">Dactylosporangium roseum</name>
    <dbReference type="NCBI Taxonomy" id="47989"/>
    <lineage>
        <taxon>Bacteria</taxon>
        <taxon>Bacillati</taxon>
        <taxon>Actinomycetota</taxon>
        <taxon>Actinomycetes</taxon>
        <taxon>Micromonosporales</taxon>
        <taxon>Micromonosporaceae</taxon>
        <taxon>Dactylosporangium</taxon>
    </lineage>
</organism>
<evidence type="ECO:0000256" key="1">
    <source>
        <dbReference type="ARBA" id="ARBA00023015"/>
    </source>
</evidence>
<evidence type="ECO:0000313" key="6">
    <source>
        <dbReference type="Proteomes" id="UP001058271"/>
    </source>
</evidence>
<dbReference type="SUPFAM" id="SSF46689">
    <property type="entry name" value="Homeodomain-like"/>
    <property type="match status" value="2"/>
</dbReference>
<protein>
    <submittedName>
        <fullName evidence="5">AraC family transcriptional regulator</fullName>
    </submittedName>
</protein>
<dbReference type="SMART" id="SM00342">
    <property type="entry name" value="HTH_ARAC"/>
    <property type="match status" value="1"/>
</dbReference>
<dbReference type="InterPro" id="IPR050204">
    <property type="entry name" value="AraC_XylS_family_regulators"/>
</dbReference>
<dbReference type="RefSeq" id="WP_260729457.1">
    <property type="nucleotide sequence ID" value="NZ_BAAABS010000090.1"/>
</dbReference>
<dbReference type="InterPro" id="IPR009057">
    <property type="entry name" value="Homeodomain-like_sf"/>
</dbReference>
<dbReference type="PROSITE" id="PS01124">
    <property type="entry name" value="HTH_ARAC_FAMILY_2"/>
    <property type="match status" value="1"/>
</dbReference>
<keyword evidence="6" id="KW-1185">Reference proteome</keyword>
<sequence>MDDVAQRLSERVWGVEEARALCHTYFYPVTLEPLKTEARLSCTFDALVAGPVTLADLEYGAAIRMSQPNLETAYHVNVPLFGALQSVYRGVQIRADSHLGAVFGPKGEVLLERWNAGTRVMCVKLDRLALHAELESLLGRPVRGPLELAPSLDVSRGAGLTWLRLMRLLADDIHNEDGLLSRPAFAERLGREAVRGLLYAVGHRYLAELAEPGVPCLPRTVRRAVDAIRDDPARSFTVAELAAVAGVSVRALQEGFRRHVGVPPLVMLREARMARVHEELRAADPYGCTVAEVAHRWGFAHLGRFAAAYRRTFGEPPSATLHRG</sequence>
<feature type="domain" description="HTH araC/xylS-type" evidence="4">
    <location>
        <begin position="222"/>
        <end position="323"/>
    </location>
</feature>
<evidence type="ECO:0000256" key="3">
    <source>
        <dbReference type="ARBA" id="ARBA00023163"/>
    </source>
</evidence>
<dbReference type="PANTHER" id="PTHR46796:SF12">
    <property type="entry name" value="HTH-TYPE DNA-BINDING TRANSCRIPTIONAL ACTIVATOR EUTR"/>
    <property type="match status" value="1"/>
</dbReference>
<gene>
    <name evidence="5" type="ORF">Drose_18505</name>
</gene>
<accession>A0ABY5ZDA6</accession>
<dbReference type="PANTHER" id="PTHR46796">
    <property type="entry name" value="HTH-TYPE TRANSCRIPTIONAL ACTIVATOR RHAS-RELATED"/>
    <property type="match status" value="1"/>
</dbReference>
<dbReference type="InterPro" id="IPR018062">
    <property type="entry name" value="HTH_AraC-typ_CS"/>
</dbReference>
<evidence type="ECO:0000259" key="4">
    <source>
        <dbReference type="PROSITE" id="PS01124"/>
    </source>
</evidence>
<dbReference type="Pfam" id="PF12833">
    <property type="entry name" value="HTH_18"/>
    <property type="match status" value="1"/>
</dbReference>
<evidence type="ECO:0000256" key="2">
    <source>
        <dbReference type="ARBA" id="ARBA00023125"/>
    </source>
</evidence>
<keyword evidence="3" id="KW-0804">Transcription</keyword>
<dbReference type="Gene3D" id="1.10.10.60">
    <property type="entry name" value="Homeodomain-like"/>
    <property type="match status" value="1"/>
</dbReference>
<evidence type="ECO:0000313" key="5">
    <source>
        <dbReference type="EMBL" id="UWZ40016.1"/>
    </source>
</evidence>
<dbReference type="Pfam" id="PF14525">
    <property type="entry name" value="AraC_binding_2"/>
    <property type="match status" value="1"/>
</dbReference>
<proteinExistence type="predicted"/>
<dbReference type="InterPro" id="IPR035418">
    <property type="entry name" value="AraC-bd_2"/>
</dbReference>